<evidence type="ECO:0000256" key="4">
    <source>
        <dbReference type="ARBA" id="ARBA00022989"/>
    </source>
</evidence>
<dbReference type="EMBL" id="CP001802">
    <property type="protein sequence ID" value="ACY22543.1"/>
    <property type="molecule type" value="Genomic_DNA"/>
</dbReference>
<dbReference type="GO" id="GO:0016787">
    <property type="term" value="F:hydrolase activity"/>
    <property type="evidence" value="ECO:0007669"/>
    <property type="project" value="TreeGrafter"/>
</dbReference>
<dbReference type="STRING" id="526226.Gbro_3339"/>
<evidence type="ECO:0000256" key="1">
    <source>
        <dbReference type="ARBA" id="ARBA00004141"/>
    </source>
</evidence>
<dbReference type="RefSeq" id="WP_012835058.1">
    <property type="nucleotide sequence ID" value="NC_013441.1"/>
</dbReference>
<name>D0LD50_GORB4</name>
<keyword evidence="3" id="KW-0812">Transmembrane</keyword>
<gene>
    <name evidence="6" type="ordered locus">Gbro_3339</name>
</gene>
<evidence type="ECO:0000313" key="7">
    <source>
        <dbReference type="Proteomes" id="UP000001219"/>
    </source>
</evidence>
<dbReference type="PANTHER" id="PTHR31885">
    <property type="entry name" value="GH04784P"/>
    <property type="match status" value="1"/>
</dbReference>
<dbReference type="HOGENOM" id="CLU_100512_0_0_11"/>
<dbReference type="InterPro" id="IPR012506">
    <property type="entry name" value="TMEM86B-like"/>
</dbReference>
<dbReference type="Proteomes" id="UP000001219">
    <property type="component" value="Chromosome"/>
</dbReference>
<keyword evidence="7" id="KW-1185">Reference proteome</keyword>
<dbReference type="KEGG" id="gbr:Gbro_3339"/>
<dbReference type="PANTHER" id="PTHR31885:SF6">
    <property type="entry name" value="GH04784P"/>
    <property type="match status" value="1"/>
</dbReference>
<keyword evidence="4" id="KW-1133">Transmembrane helix</keyword>
<dbReference type="GO" id="GO:0016020">
    <property type="term" value="C:membrane"/>
    <property type="evidence" value="ECO:0007669"/>
    <property type="project" value="UniProtKB-SubCell"/>
</dbReference>
<protein>
    <submittedName>
        <fullName evidence="6">YhhN family protein</fullName>
    </submittedName>
</protein>
<evidence type="ECO:0000256" key="3">
    <source>
        <dbReference type="ARBA" id="ARBA00022692"/>
    </source>
</evidence>
<proteinExistence type="inferred from homology"/>
<comment type="similarity">
    <text evidence="2">Belongs to the TMEM86 family.</text>
</comment>
<dbReference type="AlphaFoldDB" id="D0LD50"/>
<keyword evidence="5" id="KW-0472">Membrane</keyword>
<reference evidence="6 7" key="2">
    <citation type="journal article" date="2010" name="Stand. Genomic Sci.">
        <title>Complete genome sequence of Gordonia bronchialis type strain (3410).</title>
        <authorList>
            <person name="Ivanova N."/>
            <person name="Sikorski J."/>
            <person name="Jando M."/>
            <person name="Lapidus A."/>
            <person name="Nolan M."/>
            <person name="Lucas S."/>
            <person name="Del Rio T.G."/>
            <person name="Tice H."/>
            <person name="Copeland A."/>
            <person name="Cheng J.F."/>
            <person name="Chen F."/>
            <person name="Bruce D."/>
            <person name="Goodwin L."/>
            <person name="Pitluck S."/>
            <person name="Mavromatis K."/>
            <person name="Ovchinnikova G."/>
            <person name="Pati A."/>
            <person name="Chen A."/>
            <person name="Palaniappan K."/>
            <person name="Land M."/>
            <person name="Hauser L."/>
            <person name="Chang Y.J."/>
            <person name="Jeffries C.D."/>
            <person name="Chain P."/>
            <person name="Saunders E."/>
            <person name="Han C."/>
            <person name="Detter J.C."/>
            <person name="Brettin T."/>
            <person name="Rohde M."/>
            <person name="Goker M."/>
            <person name="Bristow J."/>
            <person name="Eisen J.A."/>
            <person name="Markowitz V."/>
            <person name="Hugenholtz P."/>
            <person name="Klenk H.P."/>
            <person name="Kyrpides N.C."/>
        </authorList>
    </citation>
    <scope>NUCLEOTIDE SEQUENCE [LARGE SCALE GENOMIC DNA]</scope>
    <source>
        <strain evidence="7">ATCC 25592 / DSM 43247 / BCRC 13721 / JCM 3198 / KCTC 3076 / NBRC 16047 / NCTC 10667</strain>
    </source>
</reference>
<dbReference type="Pfam" id="PF07947">
    <property type="entry name" value="YhhN"/>
    <property type="match status" value="1"/>
</dbReference>
<evidence type="ECO:0000256" key="2">
    <source>
        <dbReference type="ARBA" id="ARBA00007375"/>
    </source>
</evidence>
<evidence type="ECO:0000256" key="5">
    <source>
        <dbReference type="ARBA" id="ARBA00023136"/>
    </source>
</evidence>
<dbReference type="eggNOG" id="COG3714">
    <property type="taxonomic scope" value="Bacteria"/>
</dbReference>
<sequence length="230" mass="24738">MIAVGRRPSTGRVAAFAVAAAAATICGARGPRRAAEITKPIPIALLALEVARGTRQRRAADSLLLAGVIGASAAGDRLMLLEEFETEPDAKDRHLRWGATLFAAAQLCYIASMWRAGARPDVYLLAPRLALLGESAVVMARHRPRLLPVLGPYGQTLATMSALAADLDRPQPRMRAGGWLFLASDLTILNRRHLLDDPRSRTVAEAWVLASYFAAQGLLVTGLDQLTRRA</sequence>
<reference evidence="7" key="1">
    <citation type="submission" date="2009-10" db="EMBL/GenBank/DDBJ databases">
        <title>The complete chromosome of Gordonia bronchialis DSM 43247.</title>
        <authorList>
            <consortium name="US DOE Joint Genome Institute (JGI-PGF)"/>
            <person name="Lucas S."/>
            <person name="Copeland A."/>
            <person name="Lapidus A."/>
            <person name="Glavina del Rio T."/>
            <person name="Dalin E."/>
            <person name="Tice H."/>
            <person name="Bruce D."/>
            <person name="Goodwin L."/>
            <person name="Pitluck S."/>
            <person name="Kyrpides N."/>
            <person name="Mavromatis K."/>
            <person name="Ivanova N."/>
            <person name="Ovchinnikova G."/>
            <person name="Saunders E."/>
            <person name="Brettin T."/>
            <person name="Detter J.C."/>
            <person name="Han C."/>
            <person name="Larimer F."/>
            <person name="Land M."/>
            <person name="Hauser L."/>
            <person name="Markowitz V."/>
            <person name="Cheng J.-F."/>
            <person name="Hugenholtz P."/>
            <person name="Woyke T."/>
            <person name="Wu D."/>
            <person name="Jando M."/>
            <person name="Schneider S."/>
            <person name="Goeker M."/>
            <person name="Klenk H.-P."/>
            <person name="Eisen J.A."/>
        </authorList>
    </citation>
    <scope>NUCLEOTIDE SEQUENCE [LARGE SCALE GENOMIC DNA]</scope>
    <source>
        <strain evidence="7">ATCC 25592 / DSM 43247 / BCRC 13721 / JCM 3198 / KCTC 3076 / NBRC 16047 / NCTC 10667</strain>
    </source>
</reference>
<accession>D0LD50</accession>
<comment type="subcellular location">
    <subcellularLocation>
        <location evidence="1">Membrane</location>
        <topology evidence="1">Multi-pass membrane protein</topology>
    </subcellularLocation>
</comment>
<evidence type="ECO:0000313" key="6">
    <source>
        <dbReference type="EMBL" id="ACY22543.1"/>
    </source>
</evidence>
<organism evidence="6 7">
    <name type="scientific">Gordonia bronchialis (strain ATCC 25592 / DSM 43247 / BCRC 13721 / JCM 3198 / KCTC 3076 / NBRC 16047 / NCTC 10667)</name>
    <name type="common">Rhodococcus bronchialis</name>
    <dbReference type="NCBI Taxonomy" id="526226"/>
    <lineage>
        <taxon>Bacteria</taxon>
        <taxon>Bacillati</taxon>
        <taxon>Actinomycetota</taxon>
        <taxon>Actinomycetes</taxon>
        <taxon>Mycobacteriales</taxon>
        <taxon>Gordoniaceae</taxon>
        <taxon>Gordonia</taxon>
    </lineage>
</organism>